<dbReference type="SUPFAM" id="SSF56954">
    <property type="entry name" value="Outer membrane efflux proteins (OEP)"/>
    <property type="match status" value="1"/>
</dbReference>
<keyword evidence="3" id="KW-0175">Coiled coil</keyword>
<dbReference type="EMBL" id="VFJB01000003">
    <property type="protein sequence ID" value="KAA0259038.1"/>
    <property type="molecule type" value="Genomic_DNA"/>
</dbReference>
<keyword evidence="2" id="KW-0812">Transmembrane</keyword>
<dbReference type="GO" id="GO:0005886">
    <property type="term" value="C:plasma membrane"/>
    <property type="evidence" value="ECO:0007669"/>
    <property type="project" value="UniProtKB-SubCell"/>
</dbReference>
<evidence type="ECO:0000256" key="1">
    <source>
        <dbReference type="ARBA" id="ARBA00007613"/>
    </source>
</evidence>
<protein>
    <submittedName>
        <fullName evidence="4">TolC family protein</fullName>
    </submittedName>
</protein>
<evidence type="ECO:0000256" key="3">
    <source>
        <dbReference type="SAM" id="Coils"/>
    </source>
</evidence>
<name>A0A5A8F7K7_9BACT</name>
<evidence type="ECO:0000313" key="4">
    <source>
        <dbReference type="EMBL" id="KAA0259038.1"/>
    </source>
</evidence>
<dbReference type="RefSeq" id="WP_149265795.1">
    <property type="nucleotide sequence ID" value="NZ_VFJB01000003.1"/>
</dbReference>
<evidence type="ECO:0000256" key="2">
    <source>
        <dbReference type="RuleBase" id="RU362097"/>
    </source>
</evidence>
<dbReference type="PANTHER" id="PTHR30203">
    <property type="entry name" value="OUTER MEMBRANE CATION EFFLUX PROTEIN"/>
    <property type="match status" value="1"/>
</dbReference>
<dbReference type="Pfam" id="PF02321">
    <property type="entry name" value="OEP"/>
    <property type="match status" value="2"/>
</dbReference>
<evidence type="ECO:0000313" key="5">
    <source>
        <dbReference type="Proteomes" id="UP000322876"/>
    </source>
</evidence>
<dbReference type="InterPro" id="IPR010131">
    <property type="entry name" value="MdtP/NodT-like"/>
</dbReference>
<dbReference type="Gene3D" id="1.20.1600.10">
    <property type="entry name" value="Outer membrane efflux proteins (OEP)"/>
    <property type="match status" value="1"/>
</dbReference>
<dbReference type="PROSITE" id="PS51257">
    <property type="entry name" value="PROKAR_LIPOPROTEIN"/>
    <property type="match status" value="1"/>
</dbReference>
<keyword evidence="2" id="KW-0472">Membrane</keyword>
<dbReference type="PANTHER" id="PTHR30203:SF30">
    <property type="entry name" value="OUTER MEMBRANE PROTEIN-RELATED"/>
    <property type="match status" value="1"/>
</dbReference>
<dbReference type="Proteomes" id="UP000322876">
    <property type="component" value="Unassembled WGS sequence"/>
</dbReference>
<keyword evidence="5" id="KW-1185">Reference proteome</keyword>
<dbReference type="NCBIfam" id="TIGR01845">
    <property type="entry name" value="outer_NodT"/>
    <property type="match status" value="1"/>
</dbReference>
<keyword evidence="2" id="KW-0564">Palmitate</keyword>
<dbReference type="InterPro" id="IPR003423">
    <property type="entry name" value="OMP_efflux"/>
</dbReference>
<proteinExistence type="inferred from homology"/>
<dbReference type="Gene3D" id="2.20.200.10">
    <property type="entry name" value="Outer membrane efflux proteins (OEP)"/>
    <property type="match status" value="1"/>
</dbReference>
<keyword evidence="2" id="KW-0449">Lipoprotein</keyword>
<dbReference type="GO" id="GO:0015562">
    <property type="term" value="F:efflux transmembrane transporter activity"/>
    <property type="evidence" value="ECO:0007669"/>
    <property type="project" value="InterPro"/>
</dbReference>
<keyword evidence="2" id="KW-1134">Transmembrane beta strand</keyword>
<gene>
    <name evidence="4" type="ORF">FHQ18_03555</name>
</gene>
<organism evidence="4 5">
    <name type="scientific">Deferribacter autotrophicus</name>
    <dbReference type="NCBI Taxonomy" id="500465"/>
    <lineage>
        <taxon>Bacteria</taxon>
        <taxon>Pseudomonadati</taxon>
        <taxon>Deferribacterota</taxon>
        <taxon>Deferribacteres</taxon>
        <taxon>Deferribacterales</taxon>
        <taxon>Deferribacteraceae</taxon>
        <taxon>Deferribacter</taxon>
    </lineage>
</organism>
<dbReference type="AlphaFoldDB" id="A0A5A8F7K7"/>
<comment type="caution">
    <text evidence="4">The sequence shown here is derived from an EMBL/GenBank/DDBJ whole genome shotgun (WGS) entry which is preliminary data.</text>
</comment>
<comment type="subcellular location">
    <subcellularLocation>
        <location evidence="2">Cell membrane</location>
        <topology evidence="2">Lipid-anchor</topology>
    </subcellularLocation>
</comment>
<accession>A0A5A8F7K7</accession>
<reference evidence="4 5" key="1">
    <citation type="submission" date="2019-06" db="EMBL/GenBank/DDBJ databases">
        <title>Genomic insights into carbon and energy metabolism of Deferribacter autotrophicus revealed new metabolic traits in the phylum Deferribacteres.</title>
        <authorList>
            <person name="Slobodkin A.I."/>
            <person name="Slobodkina G.B."/>
            <person name="Allioux M."/>
            <person name="Alain K."/>
            <person name="Jebbar M."/>
            <person name="Shadrin V."/>
            <person name="Kublanov I.V."/>
            <person name="Toshchakov S.V."/>
            <person name="Bonch-Osmolovskaya E.A."/>
        </authorList>
    </citation>
    <scope>NUCLEOTIDE SEQUENCE [LARGE SCALE GENOMIC DNA]</scope>
    <source>
        <strain evidence="4 5">SL50</strain>
    </source>
</reference>
<sequence>MSRYLTLLFIILIMIGCASKNETNDIQVLAQKEFSNRITSSEKHKYDWWKSFNSKELENLINLAIKDNFNMQTALLKIKEADLQYKKDRTTLFPHINLTADYSRTKTKQKGFPTITTNQYSLGLNTSYEIDLWGKIREGIKITELNKLEQLAAFDTATITVSSEVAKNWLNILSIRERRKILKEQILFTEQKLNVLKANYVNNLATLNDYISTNQQLINYRNELVQLDAEENISLNQLKLLVGKSSAEDLRIKSSSLPKIPPLLDIGIPADLLNNRPDVKTAQIKLFEAYSNIKLAKADRLPKLTLSANFNYNSNKISTIFDNWLFNLAANLAYPLIDYRKRALTVEIAKIQKDEAFLNYKNTVYTAIKEVEDAFINLRKSKEILNMISEQIESEKKKLKNIENDYLAGKTNSISILSTKISLLGYQKNYEEARLNYFLNLISLYKAAGGKYYEKLFNIKERKK</sequence>
<dbReference type="OrthoDB" id="9783163at2"/>
<comment type="similarity">
    <text evidence="1 2">Belongs to the outer membrane factor (OMF) (TC 1.B.17) family.</text>
</comment>
<feature type="coiled-coil region" evidence="3">
    <location>
        <begin position="179"/>
        <end position="230"/>
    </location>
</feature>